<protein>
    <submittedName>
        <fullName evidence="1">Uncharacterized protein</fullName>
    </submittedName>
</protein>
<proteinExistence type="predicted"/>
<sequence length="62" mass="6651">MHPRFVVPIFGGSAQAADDLQAGLLQLLRFGQQVPGLILDQRFQVAAAVLRASRPLAAPRTV</sequence>
<reference evidence="1" key="1">
    <citation type="journal article" date="2020" name="mSystems">
        <title>Genome- and Community-Level Interaction Insights into Carbon Utilization and Element Cycling Functions of Hydrothermarchaeota in Hydrothermal Sediment.</title>
        <authorList>
            <person name="Zhou Z."/>
            <person name="Liu Y."/>
            <person name="Xu W."/>
            <person name="Pan J."/>
            <person name="Luo Z.H."/>
            <person name="Li M."/>
        </authorList>
    </citation>
    <scope>NUCLEOTIDE SEQUENCE [LARGE SCALE GENOMIC DNA]</scope>
    <source>
        <strain evidence="1">SpSt-1224</strain>
    </source>
</reference>
<dbReference type="AlphaFoldDB" id="A0A7C2XPM7"/>
<dbReference type="Proteomes" id="UP000885986">
    <property type="component" value="Unassembled WGS sequence"/>
</dbReference>
<evidence type="ECO:0000313" key="1">
    <source>
        <dbReference type="EMBL" id="HET98476.1"/>
    </source>
</evidence>
<accession>A0A7C2XPM7</accession>
<comment type="caution">
    <text evidence="1">The sequence shown here is derived from an EMBL/GenBank/DDBJ whole genome shotgun (WGS) entry which is preliminary data.</text>
</comment>
<gene>
    <name evidence="1" type="ORF">ENN98_07275</name>
</gene>
<organism evidence="1">
    <name type="scientific">Desulfurivibrio alkaliphilus</name>
    <dbReference type="NCBI Taxonomy" id="427923"/>
    <lineage>
        <taxon>Bacteria</taxon>
        <taxon>Pseudomonadati</taxon>
        <taxon>Thermodesulfobacteriota</taxon>
        <taxon>Desulfobulbia</taxon>
        <taxon>Desulfobulbales</taxon>
        <taxon>Desulfobulbaceae</taxon>
        <taxon>Desulfurivibrio</taxon>
    </lineage>
</organism>
<name>A0A7C2XPM7_9BACT</name>
<dbReference type="EMBL" id="DSDS01000161">
    <property type="protein sequence ID" value="HET98476.1"/>
    <property type="molecule type" value="Genomic_DNA"/>
</dbReference>